<keyword evidence="2" id="KW-1185">Reference proteome</keyword>
<proteinExistence type="predicted"/>
<dbReference type="AlphaFoldDB" id="A0A9P6W0J8"/>
<dbReference type="Pfam" id="PF08580">
    <property type="entry name" value="KAR9"/>
    <property type="match status" value="1"/>
</dbReference>
<dbReference type="GO" id="GO:0005816">
    <property type="term" value="C:spindle pole body"/>
    <property type="evidence" value="ECO:0007669"/>
    <property type="project" value="TreeGrafter"/>
</dbReference>
<dbReference type="GO" id="GO:0031578">
    <property type="term" value="P:mitotic spindle orientation checkpoint signaling"/>
    <property type="evidence" value="ECO:0007669"/>
    <property type="project" value="TreeGrafter"/>
</dbReference>
<dbReference type="GO" id="GO:0005938">
    <property type="term" value="C:cell cortex"/>
    <property type="evidence" value="ECO:0007669"/>
    <property type="project" value="TreeGrafter"/>
</dbReference>
<evidence type="ECO:0000313" key="1">
    <source>
        <dbReference type="EMBL" id="KAG0661263.1"/>
    </source>
</evidence>
<dbReference type="EMBL" id="PUHR01000162">
    <property type="protein sequence ID" value="KAG0661263.1"/>
    <property type="molecule type" value="Genomic_DNA"/>
</dbReference>
<reference evidence="1 2" key="1">
    <citation type="submission" date="2020-11" db="EMBL/GenBank/DDBJ databases">
        <title>Kefir isolates.</title>
        <authorList>
            <person name="Marcisauskas S."/>
            <person name="Kim Y."/>
            <person name="Blasche S."/>
        </authorList>
    </citation>
    <scope>NUCLEOTIDE SEQUENCE [LARGE SCALE GENOMIC DNA]</scope>
    <source>
        <strain evidence="1 2">OG2</strain>
    </source>
</reference>
<protein>
    <recommendedName>
        <fullName evidence="3">Karyogamy protein</fullName>
    </recommendedName>
</protein>
<dbReference type="InterPro" id="IPR013889">
    <property type="entry name" value="Karyogamy_KAR9"/>
</dbReference>
<dbReference type="GO" id="GO:0030473">
    <property type="term" value="P:nuclear migration along microtubule"/>
    <property type="evidence" value="ECO:0007669"/>
    <property type="project" value="TreeGrafter"/>
</dbReference>
<comment type="caution">
    <text evidence="1">The sequence shown here is derived from an EMBL/GenBank/DDBJ whole genome shotgun (WGS) entry which is preliminary data.</text>
</comment>
<dbReference type="GO" id="GO:0043332">
    <property type="term" value="C:mating projection tip"/>
    <property type="evidence" value="ECO:0007669"/>
    <property type="project" value="TreeGrafter"/>
</dbReference>
<accession>A0A9P6W0J8</accession>
<gene>
    <name evidence="1" type="ORF">C6P45_001399</name>
</gene>
<evidence type="ECO:0008006" key="3">
    <source>
        <dbReference type="Google" id="ProtNLM"/>
    </source>
</evidence>
<dbReference type="PANTHER" id="PTHR37271:SF1">
    <property type="entry name" value="KARYOGAMY PROTEIN KAR9"/>
    <property type="match status" value="1"/>
</dbReference>
<name>A0A9P6W0J8_MAUEX</name>
<dbReference type="OrthoDB" id="5559380at2759"/>
<dbReference type="GO" id="GO:0051293">
    <property type="term" value="P:establishment of spindle localization"/>
    <property type="evidence" value="ECO:0007669"/>
    <property type="project" value="TreeGrafter"/>
</dbReference>
<dbReference type="Proteomes" id="UP000750334">
    <property type="component" value="Unassembled WGS sequence"/>
</dbReference>
<sequence>MIGEEKAKLDSAVVRISGLLTRLADTEQINDIFYNDITQFYDELYGLNKLLAMYLKLDNENFLNEMANVASLRDIFSDILVQFESIEPILCDIVDLIDKDDTMIATKAVEMDTTTIAQLLKECNEVTKNNKLVMKSIREIIGTYLDFEEILENHIGTIDDIVNESLNQLFEIHEERNGSPIRHYPLFTLDKIVGLLTRDTPDERMLSKSGRRIHSNQPQIEEEPKFPTFSVTDVKISKKFIQLQKTLNPIEKSLIEILPHRIEAFQSRPFTYTDDLAVLLNEKYDVVMINYRYLTREVRALKLELVDNRWNFIFGILNTELSDRIQSVQKNYNDLKSHTFLEKIQERQKKKLEKDTHIISKTFNTIYKALEFSLLSTDIASGINDLAEKWIHLREITDEYLDSVPSLADNEALMFINERSRANQNRIAEVDLDFLKPPRISRFDSRDETTTDEEPDVANLTIESIANNLRQFSLGSNTKKSDNTDNTLVSGQTTIKKMTKPLIIPSITSTTSGTTISTEITEELLAMKDNVDYPLFESRVLNLGTKHGGDRFPSLAGYKESITEKLEPAQAFKGTPLMYPMDDNNSDYESDLESSRLDGAILNGKKTVPRNFHFPHPTKPHVVSISDNHIPYDTEEVRKMETSKLRYYSRCCSLIPRVKMPTNIIDSGKIRPPPQSSKIAMLPNLDGNIVIPTGMGRYQTMKTSVRRKLRQPTLMSQLLTPPSRR</sequence>
<organism evidence="1 2">
    <name type="scientific">Maudiozyma exigua</name>
    <name type="common">Yeast</name>
    <name type="synonym">Kazachstania exigua</name>
    <dbReference type="NCBI Taxonomy" id="34358"/>
    <lineage>
        <taxon>Eukaryota</taxon>
        <taxon>Fungi</taxon>
        <taxon>Dikarya</taxon>
        <taxon>Ascomycota</taxon>
        <taxon>Saccharomycotina</taxon>
        <taxon>Saccharomycetes</taxon>
        <taxon>Saccharomycetales</taxon>
        <taxon>Saccharomycetaceae</taxon>
        <taxon>Maudiozyma</taxon>
    </lineage>
</organism>
<dbReference type="PANTHER" id="PTHR37271">
    <property type="entry name" value="KARYOGAMY PROTEIN KAR9"/>
    <property type="match status" value="1"/>
</dbReference>
<evidence type="ECO:0000313" key="2">
    <source>
        <dbReference type="Proteomes" id="UP000750334"/>
    </source>
</evidence>